<sequence>MQICWMGVPKTIHIVLIASRHRIEAITESITFCNYYTLIMDGIFVYIYPKTILAVIVITILASWLVIRTQKAAKSEPPYLAEAVPYISNTYEFLTDMATFIKRATETFEKTQSQVVKFYLGLRSVYMLAGQANVQQLFQSPDDVLGVNFVQVELMKKHQDWTDQEISKFVGDRTGRLKTPAKGSIASPGGKRYWHEHNNLYLSHLSRKSSDALASRYVSLLTELLANQGRPSDAEWETMHLLEFLGTAICEGAIVTMFGSRILEANPDFVQAYFDFDRIALNLMYGLPRWLRPGPYRTRERLHKMVDMHFTSAWANFDWEGPESESEWEPQFGSRLTRETTRWMVESGFSLHAAAGHVVAIMFGSNGNTIPLIKWAMVELVQDPELLRRVRQEVATVTTTDPSNGGIKIDAGALIVLPLLQSIFTELLRLHVSFSAVREVLKPVVVDGYQIPKGSLLHASTDMAHLQEEIWGTEGHPANTFWAERHLSYADSASQQPRFSMKGRASAFFPFSGGFLICPGRHFAKQEVLLTIAVLVMSFDLELVNWVNPDGSVRDKPPRDDAAYTGFVVRPPDCDIKIRWKRR</sequence>
<name>A0ABR2IQZ5_9PEZI</name>
<evidence type="ECO:0000256" key="6">
    <source>
        <dbReference type="ARBA" id="ARBA00023033"/>
    </source>
</evidence>
<dbReference type="SUPFAM" id="SSF48264">
    <property type="entry name" value="Cytochrome P450"/>
    <property type="match status" value="1"/>
</dbReference>
<reference evidence="8 9" key="1">
    <citation type="journal article" date="2024" name="IMA Fungus">
        <title>Apiospora arundinis, a panoply of carbohydrate-active enzymes and secondary metabolites.</title>
        <authorList>
            <person name="Sorensen T."/>
            <person name="Petersen C."/>
            <person name="Muurmann A.T."/>
            <person name="Christiansen J.V."/>
            <person name="Brundto M.L."/>
            <person name="Overgaard C.K."/>
            <person name="Boysen A.T."/>
            <person name="Wollenberg R.D."/>
            <person name="Larsen T.O."/>
            <person name="Sorensen J.L."/>
            <person name="Nielsen K.L."/>
            <person name="Sondergaard T.E."/>
        </authorList>
    </citation>
    <scope>NUCLEOTIDE SEQUENCE [LARGE SCALE GENOMIC DNA]</scope>
    <source>
        <strain evidence="8 9">AAU 773</strain>
    </source>
</reference>
<dbReference type="InterPro" id="IPR001128">
    <property type="entry name" value="Cyt_P450"/>
</dbReference>
<dbReference type="InterPro" id="IPR050529">
    <property type="entry name" value="CYP450_sterol_14alpha_dmase"/>
</dbReference>
<comment type="similarity">
    <text evidence="2">Belongs to the cytochrome P450 family.</text>
</comment>
<keyword evidence="7" id="KW-0812">Transmembrane</keyword>
<keyword evidence="9" id="KW-1185">Reference proteome</keyword>
<dbReference type="Pfam" id="PF00067">
    <property type="entry name" value="p450"/>
    <property type="match status" value="1"/>
</dbReference>
<dbReference type="PANTHER" id="PTHR24304:SF2">
    <property type="entry name" value="24-HYDROXYCHOLESTEROL 7-ALPHA-HYDROXYLASE"/>
    <property type="match status" value="1"/>
</dbReference>
<dbReference type="InterPro" id="IPR002403">
    <property type="entry name" value="Cyt_P450_E_grp-IV"/>
</dbReference>
<organism evidence="8 9">
    <name type="scientific">Apiospora arundinis</name>
    <dbReference type="NCBI Taxonomy" id="335852"/>
    <lineage>
        <taxon>Eukaryota</taxon>
        <taxon>Fungi</taxon>
        <taxon>Dikarya</taxon>
        <taxon>Ascomycota</taxon>
        <taxon>Pezizomycotina</taxon>
        <taxon>Sordariomycetes</taxon>
        <taxon>Xylariomycetidae</taxon>
        <taxon>Amphisphaeriales</taxon>
        <taxon>Apiosporaceae</taxon>
        <taxon>Apiospora</taxon>
    </lineage>
</organism>
<dbReference type="Gene3D" id="1.10.630.10">
    <property type="entry name" value="Cytochrome P450"/>
    <property type="match status" value="1"/>
</dbReference>
<evidence type="ECO:0000256" key="7">
    <source>
        <dbReference type="SAM" id="Phobius"/>
    </source>
</evidence>
<comment type="caution">
    <text evidence="8">The sequence shown here is derived from an EMBL/GenBank/DDBJ whole genome shotgun (WGS) entry which is preliminary data.</text>
</comment>
<dbReference type="EMBL" id="JAPCWZ010000004">
    <property type="protein sequence ID" value="KAK8867322.1"/>
    <property type="molecule type" value="Genomic_DNA"/>
</dbReference>
<gene>
    <name evidence="8" type="ORF">PGQ11_005900</name>
</gene>
<proteinExistence type="inferred from homology"/>
<evidence type="ECO:0000256" key="4">
    <source>
        <dbReference type="ARBA" id="ARBA00022723"/>
    </source>
</evidence>
<dbReference type="PANTHER" id="PTHR24304">
    <property type="entry name" value="CYTOCHROME P450 FAMILY 7"/>
    <property type="match status" value="1"/>
</dbReference>
<evidence type="ECO:0000256" key="5">
    <source>
        <dbReference type="ARBA" id="ARBA00023004"/>
    </source>
</evidence>
<dbReference type="PRINTS" id="PR00465">
    <property type="entry name" value="EP450IV"/>
</dbReference>
<evidence type="ECO:0000313" key="9">
    <source>
        <dbReference type="Proteomes" id="UP001390339"/>
    </source>
</evidence>
<keyword evidence="4" id="KW-0479">Metal-binding</keyword>
<keyword evidence="7" id="KW-1133">Transmembrane helix</keyword>
<comment type="cofactor">
    <cofactor evidence="1">
        <name>heme</name>
        <dbReference type="ChEBI" id="CHEBI:30413"/>
    </cofactor>
</comment>
<keyword evidence="6" id="KW-0503">Monooxygenase</keyword>
<keyword evidence="5" id="KW-0408">Iron</keyword>
<protein>
    <submittedName>
        <fullName evidence="8">Cytochrome P450</fullName>
    </submittedName>
</protein>
<evidence type="ECO:0000313" key="8">
    <source>
        <dbReference type="EMBL" id="KAK8867322.1"/>
    </source>
</evidence>
<dbReference type="InterPro" id="IPR036396">
    <property type="entry name" value="Cyt_P450_sf"/>
</dbReference>
<keyword evidence="7" id="KW-0472">Membrane</keyword>
<dbReference type="CDD" id="cd11040">
    <property type="entry name" value="CYP7_CYP8-like"/>
    <property type="match status" value="1"/>
</dbReference>
<feature type="transmembrane region" description="Helical" evidence="7">
    <location>
        <begin position="46"/>
        <end position="67"/>
    </location>
</feature>
<keyword evidence="6" id="KW-0560">Oxidoreductase</keyword>
<evidence type="ECO:0000256" key="2">
    <source>
        <dbReference type="ARBA" id="ARBA00010617"/>
    </source>
</evidence>
<accession>A0ABR2IQZ5</accession>
<evidence type="ECO:0000256" key="1">
    <source>
        <dbReference type="ARBA" id="ARBA00001971"/>
    </source>
</evidence>
<dbReference type="Proteomes" id="UP001390339">
    <property type="component" value="Unassembled WGS sequence"/>
</dbReference>
<keyword evidence="3" id="KW-0349">Heme</keyword>
<evidence type="ECO:0000256" key="3">
    <source>
        <dbReference type="ARBA" id="ARBA00022617"/>
    </source>
</evidence>